<dbReference type="EMBL" id="CAJMWV010001627">
    <property type="protein sequence ID" value="CAE6441933.1"/>
    <property type="molecule type" value="Genomic_DNA"/>
</dbReference>
<name>A0A8H3AW71_9AGAM</name>
<accession>A0A8H3AW71</accession>
<gene>
    <name evidence="1" type="ORF">RDB_LOCUS54883</name>
</gene>
<evidence type="ECO:0000313" key="2">
    <source>
        <dbReference type="Proteomes" id="UP000663831"/>
    </source>
</evidence>
<evidence type="ECO:0000313" key="1">
    <source>
        <dbReference type="EMBL" id="CAE6441933.1"/>
    </source>
</evidence>
<comment type="caution">
    <text evidence="1">The sequence shown here is derived from an EMBL/GenBank/DDBJ whole genome shotgun (WGS) entry which is preliminary data.</text>
</comment>
<dbReference type="Proteomes" id="UP000663831">
    <property type="component" value="Unassembled WGS sequence"/>
</dbReference>
<sequence length="183" mass="20242">IYNSLPTIDAANSTFTGREVMFAKLAPLFAAYQFQFGACLVHAHCTIQEGEAMVAQGNVSRPLRGGPQHPERWLADGTPYEFSQEPTKAPPPGLIRDFQAVVGKDTVLGIFYHSENHDEKAVPDGKCWIEHTEGRENIMELVDKDKLPRHMETAWVPGTDDPLKMVCLVVCMEGSEGHTPAHT</sequence>
<protein>
    <submittedName>
        <fullName evidence="1">Uncharacterized protein</fullName>
    </submittedName>
</protein>
<feature type="non-terminal residue" evidence="1">
    <location>
        <position position="1"/>
    </location>
</feature>
<proteinExistence type="predicted"/>
<dbReference type="AlphaFoldDB" id="A0A8H3AW71"/>
<organism evidence="1 2">
    <name type="scientific">Rhizoctonia solani</name>
    <dbReference type="NCBI Taxonomy" id="456999"/>
    <lineage>
        <taxon>Eukaryota</taxon>
        <taxon>Fungi</taxon>
        <taxon>Dikarya</taxon>
        <taxon>Basidiomycota</taxon>
        <taxon>Agaricomycotina</taxon>
        <taxon>Agaricomycetes</taxon>
        <taxon>Cantharellales</taxon>
        <taxon>Ceratobasidiaceae</taxon>
        <taxon>Rhizoctonia</taxon>
    </lineage>
</organism>
<reference evidence="1" key="1">
    <citation type="submission" date="2021-01" db="EMBL/GenBank/DDBJ databases">
        <authorList>
            <person name="Kaushik A."/>
        </authorList>
    </citation>
    <scope>NUCLEOTIDE SEQUENCE</scope>
    <source>
        <strain evidence="1">AG3-1AP</strain>
    </source>
</reference>